<dbReference type="AlphaFoldDB" id="A0A0C3AUB6"/>
<reference evidence="2" key="2">
    <citation type="submission" date="2015-01" db="EMBL/GenBank/DDBJ databases">
        <title>Evolutionary Origins and Diversification of the Mycorrhizal Mutualists.</title>
        <authorList>
            <consortium name="DOE Joint Genome Institute"/>
            <consortium name="Mycorrhizal Genomics Consortium"/>
            <person name="Kohler A."/>
            <person name="Kuo A."/>
            <person name="Nagy L.G."/>
            <person name="Floudas D."/>
            <person name="Copeland A."/>
            <person name="Barry K.W."/>
            <person name="Cichocki N."/>
            <person name="Veneault-Fourrey C."/>
            <person name="LaButti K."/>
            <person name="Lindquist E.A."/>
            <person name="Lipzen A."/>
            <person name="Lundell T."/>
            <person name="Morin E."/>
            <person name="Murat C."/>
            <person name="Riley R."/>
            <person name="Ohm R."/>
            <person name="Sun H."/>
            <person name="Tunlid A."/>
            <person name="Henrissat B."/>
            <person name="Grigoriev I.V."/>
            <person name="Hibbett D.S."/>
            <person name="Martin F."/>
        </authorList>
    </citation>
    <scope>NUCLEOTIDE SEQUENCE [LARGE SCALE GENOMIC DNA]</scope>
    <source>
        <strain evidence="2">Foug A</strain>
    </source>
</reference>
<dbReference type="STRING" id="1036808.A0A0C3AUB6"/>
<dbReference type="OrthoDB" id="2142759at2759"/>
<evidence type="ECO:0008006" key="3">
    <source>
        <dbReference type="Google" id="ProtNLM"/>
    </source>
</evidence>
<dbReference type="Proteomes" id="UP000053989">
    <property type="component" value="Unassembled WGS sequence"/>
</dbReference>
<dbReference type="HOGENOM" id="CLU_1587479_0_0_1"/>
<reference evidence="1 2" key="1">
    <citation type="submission" date="2014-04" db="EMBL/GenBank/DDBJ databases">
        <authorList>
            <consortium name="DOE Joint Genome Institute"/>
            <person name="Kuo A."/>
            <person name="Kohler A."/>
            <person name="Nagy L.G."/>
            <person name="Floudas D."/>
            <person name="Copeland A."/>
            <person name="Barry K.W."/>
            <person name="Cichocki N."/>
            <person name="Veneault-Fourrey C."/>
            <person name="LaButti K."/>
            <person name="Lindquist E.A."/>
            <person name="Lipzen A."/>
            <person name="Lundell T."/>
            <person name="Morin E."/>
            <person name="Murat C."/>
            <person name="Sun H."/>
            <person name="Tunlid A."/>
            <person name="Henrissat B."/>
            <person name="Grigoriev I.V."/>
            <person name="Hibbett D.S."/>
            <person name="Martin F."/>
            <person name="Nordberg H.P."/>
            <person name="Cantor M.N."/>
            <person name="Hua S.X."/>
        </authorList>
    </citation>
    <scope>NUCLEOTIDE SEQUENCE [LARGE SCALE GENOMIC DNA]</scope>
    <source>
        <strain evidence="1 2">Foug A</strain>
    </source>
</reference>
<keyword evidence="2" id="KW-1185">Reference proteome</keyword>
<dbReference type="InParanoid" id="A0A0C3AUB6"/>
<proteinExistence type="predicted"/>
<accession>A0A0C3AUB6</accession>
<organism evidence="1 2">
    <name type="scientific">Scleroderma citrinum Foug A</name>
    <dbReference type="NCBI Taxonomy" id="1036808"/>
    <lineage>
        <taxon>Eukaryota</taxon>
        <taxon>Fungi</taxon>
        <taxon>Dikarya</taxon>
        <taxon>Basidiomycota</taxon>
        <taxon>Agaricomycotina</taxon>
        <taxon>Agaricomycetes</taxon>
        <taxon>Agaricomycetidae</taxon>
        <taxon>Boletales</taxon>
        <taxon>Sclerodermatineae</taxon>
        <taxon>Sclerodermataceae</taxon>
        <taxon>Scleroderma</taxon>
    </lineage>
</organism>
<dbReference type="EMBL" id="KN822008">
    <property type="protein sequence ID" value="KIM68557.1"/>
    <property type="molecule type" value="Genomic_DNA"/>
</dbReference>
<protein>
    <recommendedName>
        <fullName evidence="3">HNH nuclease domain-containing protein</fullName>
    </recommendedName>
</protein>
<evidence type="ECO:0000313" key="1">
    <source>
        <dbReference type="EMBL" id="KIM68557.1"/>
    </source>
</evidence>
<gene>
    <name evidence="1" type="ORF">SCLCIDRAFT_880493</name>
</gene>
<name>A0A0C3AUB6_9AGAM</name>
<sequence>MNPPPRLERRNVQLLDSEGAVILLGFWQYGTLQWDEFYRYLIVFLVTSTAWSVFKYNLAQQQRGPLCPSGPQIVQPGCYVLLSDTGDPIRVGLVPTLPRPRNPTISNTCPSHYRARGRARDGKCLITELETQTYSRLKVAHIFPRAHDQEVTQARSPTLQTYPLWAAR</sequence>
<evidence type="ECO:0000313" key="2">
    <source>
        <dbReference type="Proteomes" id="UP000053989"/>
    </source>
</evidence>